<dbReference type="Proteomes" id="UP000189462">
    <property type="component" value="Unassembled WGS sequence"/>
</dbReference>
<proteinExistence type="predicted"/>
<feature type="transmembrane region" description="Helical" evidence="5">
    <location>
        <begin position="309"/>
        <end position="333"/>
    </location>
</feature>
<keyword evidence="2 5" id="KW-0812">Transmembrane</keyword>
<dbReference type="InterPro" id="IPR052556">
    <property type="entry name" value="PolySynth_Transporter"/>
</dbReference>
<evidence type="ECO:0000256" key="4">
    <source>
        <dbReference type="ARBA" id="ARBA00023136"/>
    </source>
</evidence>
<dbReference type="RefSeq" id="WP_077278789.1">
    <property type="nucleotide sequence ID" value="NZ_MVBK01000047.1"/>
</dbReference>
<keyword evidence="4 5" id="KW-0472">Membrane</keyword>
<evidence type="ECO:0000256" key="3">
    <source>
        <dbReference type="ARBA" id="ARBA00022989"/>
    </source>
</evidence>
<evidence type="ECO:0000256" key="1">
    <source>
        <dbReference type="ARBA" id="ARBA00004141"/>
    </source>
</evidence>
<evidence type="ECO:0000256" key="5">
    <source>
        <dbReference type="SAM" id="Phobius"/>
    </source>
</evidence>
<organism evidence="6 7">
    <name type="scientific">Thioalkalivibrio denitrificans</name>
    <dbReference type="NCBI Taxonomy" id="108003"/>
    <lineage>
        <taxon>Bacteria</taxon>
        <taxon>Pseudomonadati</taxon>
        <taxon>Pseudomonadota</taxon>
        <taxon>Gammaproteobacteria</taxon>
        <taxon>Chromatiales</taxon>
        <taxon>Ectothiorhodospiraceae</taxon>
        <taxon>Thioalkalivibrio</taxon>
    </lineage>
</organism>
<name>A0A1V3NHS2_9GAMM</name>
<feature type="transmembrane region" description="Helical" evidence="5">
    <location>
        <begin position="339"/>
        <end position="358"/>
    </location>
</feature>
<feature type="transmembrane region" description="Helical" evidence="5">
    <location>
        <begin position="33"/>
        <end position="51"/>
    </location>
</feature>
<dbReference type="OrthoDB" id="103403at2"/>
<keyword evidence="7" id="KW-1185">Reference proteome</keyword>
<evidence type="ECO:0000256" key="2">
    <source>
        <dbReference type="ARBA" id="ARBA00022692"/>
    </source>
</evidence>
<protein>
    <submittedName>
        <fullName evidence="6">O-unit flippase</fullName>
    </submittedName>
</protein>
<comment type="caution">
    <text evidence="6">The sequence shown here is derived from an EMBL/GenBank/DDBJ whole genome shotgun (WGS) entry which is preliminary data.</text>
</comment>
<dbReference type="PANTHER" id="PTHR43424">
    <property type="entry name" value="LOCUS PUTATIVE PROTEIN 1-RELATED"/>
    <property type="match status" value="1"/>
</dbReference>
<feature type="transmembrane region" description="Helical" evidence="5">
    <location>
        <begin position="126"/>
        <end position="149"/>
    </location>
</feature>
<feature type="transmembrane region" description="Helical" evidence="5">
    <location>
        <begin position="370"/>
        <end position="391"/>
    </location>
</feature>
<dbReference type="STRING" id="108003.B1C78_08815"/>
<feature type="transmembrane region" description="Helical" evidence="5">
    <location>
        <begin position="397"/>
        <end position="419"/>
    </location>
</feature>
<feature type="transmembrane region" description="Helical" evidence="5">
    <location>
        <begin position="97"/>
        <end position="120"/>
    </location>
</feature>
<dbReference type="Pfam" id="PF01943">
    <property type="entry name" value="Polysacc_synt"/>
    <property type="match status" value="1"/>
</dbReference>
<gene>
    <name evidence="6" type="ORF">B1C78_08815</name>
</gene>
<comment type="subcellular location">
    <subcellularLocation>
        <location evidence="1">Membrane</location>
        <topology evidence="1">Multi-pass membrane protein</topology>
    </subcellularLocation>
</comment>
<reference evidence="6 7" key="1">
    <citation type="submission" date="2017-02" db="EMBL/GenBank/DDBJ databases">
        <title>Genomic diversity within the haloalkaliphilic genus Thioalkalivibrio.</title>
        <authorList>
            <person name="Ahn A.-C."/>
            <person name="Meier-Kolthoff J."/>
            <person name="Overmars L."/>
            <person name="Richter M."/>
            <person name="Woyke T."/>
            <person name="Sorokin D.Y."/>
            <person name="Muyzer G."/>
        </authorList>
    </citation>
    <scope>NUCLEOTIDE SEQUENCE [LARGE SCALE GENOMIC DNA]</scope>
    <source>
        <strain evidence="6 7">ALJD</strain>
    </source>
</reference>
<sequence length="447" mass="49122">MNLIPAFIHRRIAHRPNLVKIVDNIGWLFFDKFLRMGVGLFVGVWIARYLGPDQFGLLSFAMALVGLFGAIAGLGLQGIVVRDIVRDPACKEETLGTAAVLQLIGGLIAYGLILGFIFWLRPEDTLAKILVAILGAVTLFKASDVAVYWFESQVQSKYTVWVQNSAFMIFSAIKIALILNNAPLVTFAWAMMAEALVVAAVLFVILGLRGPKLQHLYATLARAKRLLCDSWPLLLSGMVLMVQARIDQVMLGQMVGDYEVAQYSVALRIIETAAVSALILKSTFTPTIIGAKDISNESYLTKLSAFYKLNALVAISIALPIAILSYPIVSLLFGADYVGAAPVLALMTLRLFFAHIGVPRGIFLLSENLLTYSAVTMIVGTIFNILLNYLLIPEYGAMGATFASLLSFAITIILIDILYRRTRMNTMLMLRSTITCGSLLRRRSWVL</sequence>
<feature type="transmembrane region" description="Helical" evidence="5">
    <location>
        <begin position="57"/>
        <end position="76"/>
    </location>
</feature>
<dbReference type="AlphaFoldDB" id="A0A1V3NHS2"/>
<dbReference type="EMBL" id="MVBK01000047">
    <property type="protein sequence ID" value="OOG24428.1"/>
    <property type="molecule type" value="Genomic_DNA"/>
</dbReference>
<feature type="transmembrane region" description="Helical" evidence="5">
    <location>
        <begin position="185"/>
        <end position="206"/>
    </location>
</feature>
<dbReference type="GO" id="GO:0016020">
    <property type="term" value="C:membrane"/>
    <property type="evidence" value="ECO:0007669"/>
    <property type="project" value="UniProtKB-SubCell"/>
</dbReference>
<evidence type="ECO:0000313" key="7">
    <source>
        <dbReference type="Proteomes" id="UP000189462"/>
    </source>
</evidence>
<keyword evidence="3 5" id="KW-1133">Transmembrane helix</keyword>
<evidence type="ECO:0000313" key="6">
    <source>
        <dbReference type="EMBL" id="OOG24428.1"/>
    </source>
</evidence>
<dbReference type="PANTHER" id="PTHR43424:SF1">
    <property type="entry name" value="LOCUS PUTATIVE PROTEIN 1-RELATED"/>
    <property type="match status" value="1"/>
</dbReference>
<dbReference type="InterPro" id="IPR002797">
    <property type="entry name" value="Polysacc_synth"/>
</dbReference>
<accession>A0A1V3NHS2</accession>
<feature type="transmembrane region" description="Helical" evidence="5">
    <location>
        <begin position="161"/>
        <end position="179"/>
    </location>
</feature>
<dbReference type="CDD" id="cd13128">
    <property type="entry name" value="MATE_Wzx_like"/>
    <property type="match status" value="1"/>
</dbReference>